<dbReference type="InterPro" id="IPR050330">
    <property type="entry name" value="Bact_OuterMem_StrucFunc"/>
</dbReference>
<evidence type="ECO:0000313" key="7">
    <source>
        <dbReference type="EMBL" id="NDW46593.1"/>
    </source>
</evidence>
<name>A0A6B2NV34_9RHOB</name>
<dbReference type="GO" id="GO:0009279">
    <property type="term" value="C:cell outer membrane"/>
    <property type="evidence" value="ECO:0007669"/>
    <property type="project" value="UniProtKB-SubCell"/>
</dbReference>
<keyword evidence="3" id="KW-0998">Cell outer membrane</keyword>
<feature type="chain" id="PRO_5025615391" evidence="5">
    <location>
        <begin position="19"/>
        <end position="306"/>
    </location>
</feature>
<dbReference type="PANTHER" id="PTHR30329">
    <property type="entry name" value="STATOR ELEMENT OF FLAGELLAR MOTOR COMPLEX"/>
    <property type="match status" value="1"/>
</dbReference>
<dbReference type="PANTHER" id="PTHR30329:SF21">
    <property type="entry name" value="LIPOPROTEIN YIAD-RELATED"/>
    <property type="match status" value="1"/>
</dbReference>
<dbReference type="AlphaFoldDB" id="A0A6B2NV34"/>
<dbReference type="Pfam" id="PF00691">
    <property type="entry name" value="OmpA"/>
    <property type="match status" value="1"/>
</dbReference>
<dbReference type="CDD" id="cd07185">
    <property type="entry name" value="OmpA_C-like"/>
    <property type="match status" value="1"/>
</dbReference>
<evidence type="ECO:0000256" key="1">
    <source>
        <dbReference type="ARBA" id="ARBA00004442"/>
    </source>
</evidence>
<evidence type="ECO:0000259" key="6">
    <source>
        <dbReference type="PROSITE" id="PS51123"/>
    </source>
</evidence>
<dbReference type="InterPro" id="IPR006665">
    <property type="entry name" value="OmpA-like"/>
</dbReference>
<dbReference type="PROSITE" id="PS51123">
    <property type="entry name" value="OMPA_2"/>
    <property type="match status" value="1"/>
</dbReference>
<keyword evidence="2 4" id="KW-0472">Membrane</keyword>
<feature type="signal peptide" evidence="5">
    <location>
        <begin position="1"/>
        <end position="18"/>
    </location>
</feature>
<dbReference type="RefSeq" id="WP_164131611.1">
    <property type="nucleotide sequence ID" value="NZ_JAAGOX010000032.1"/>
</dbReference>
<feature type="domain" description="OmpA-like" evidence="6">
    <location>
        <begin position="189"/>
        <end position="306"/>
    </location>
</feature>
<dbReference type="PRINTS" id="PR01021">
    <property type="entry name" value="OMPADOMAIN"/>
</dbReference>
<evidence type="ECO:0000256" key="4">
    <source>
        <dbReference type="PROSITE-ProRule" id="PRU00473"/>
    </source>
</evidence>
<accession>A0A6B2NV34</accession>
<evidence type="ECO:0000256" key="5">
    <source>
        <dbReference type="SAM" id="SignalP"/>
    </source>
</evidence>
<proteinExistence type="predicted"/>
<sequence length="306" mass="32916">MIRWLALCAALAASPALAQEFDLSLPQGSRQLTERIRVLDSYDLPTGVWANGVLPVQALEGRVEKRSWRISVGSKTTLQILAPLRDQILEADFDVLLDCAAQTCGGFDFRFATEVIPSPDMYVAVRDFRFLSAVRGDEALSLLVSRNPPDAYVQLIRVFPTAAPEAEDETIVAPTQAQGPAPIDMLGRLQSRGRVILSGLDFGTGAGALGEGPFDVLGELAQILAADPALHLALVGHTDNVGSLDSNIDLSRRRAEAVRDRLVEQYGIAPDRLEAQGAGYLAPIASNLTAEGRDANRRVEAVLLAH</sequence>
<dbReference type="EMBL" id="JAAGOX010000032">
    <property type="protein sequence ID" value="NDW46593.1"/>
    <property type="molecule type" value="Genomic_DNA"/>
</dbReference>
<comment type="subcellular location">
    <subcellularLocation>
        <location evidence="1">Cell outer membrane</location>
    </subcellularLocation>
</comment>
<evidence type="ECO:0000256" key="3">
    <source>
        <dbReference type="ARBA" id="ARBA00023237"/>
    </source>
</evidence>
<comment type="caution">
    <text evidence="7">The sequence shown here is derived from an EMBL/GenBank/DDBJ whole genome shotgun (WGS) entry which is preliminary data.</text>
</comment>
<evidence type="ECO:0000256" key="2">
    <source>
        <dbReference type="ARBA" id="ARBA00023136"/>
    </source>
</evidence>
<dbReference type="InterPro" id="IPR006664">
    <property type="entry name" value="OMP_bac"/>
</dbReference>
<dbReference type="InterPro" id="IPR036737">
    <property type="entry name" value="OmpA-like_sf"/>
</dbReference>
<dbReference type="Gene3D" id="3.30.1330.60">
    <property type="entry name" value="OmpA-like domain"/>
    <property type="match status" value="1"/>
</dbReference>
<gene>
    <name evidence="7" type="ORF">G0P99_16700</name>
</gene>
<reference evidence="7" key="1">
    <citation type="submission" date="2020-02" db="EMBL/GenBank/DDBJ databases">
        <title>Delineation of the pyrene-degrading pathway in Roseobacter clade bacteria by genomic analysis.</title>
        <authorList>
            <person name="Zhou H."/>
            <person name="Wang H."/>
        </authorList>
    </citation>
    <scope>NUCLEOTIDE SEQUENCE</scope>
    <source>
        <strain evidence="7">PrR005</strain>
    </source>
</reference>
<dbReference type="SUPFAM" id="SSF103088">
    <property type="entry name" value="OmpA-like"/>
    <property type="match status" value="1"/>
</dbReference>
<keyword evidence="5" id="KW-0732">Signal</keyword>
<organism evidence="7">
    <name type="scientific">Ruegeria sp. PrR005</name>
    <dbReference type="NCBI Taxonomy" id="2706882"/>
    <lineage>
        <taxon>Bacteria</taxon>
        <taxon>Pseudomonadati</taxon>
        <taxon>Pseudomonadota</taxon>
        <taxon>Alphaproteobacteria</taxon>
        <taxon>Rhodobacterales</taxon>
        <taxon>Roseobacteraceae</taxon>
        <taxon>Ruegeria</taxon>
    </lineage>
</organism>
<protein>
    <submittedName>
        <fullName evidence="7">OmpA family protein</fullName>
    </submittedName>
</protein>